<dbReference type="PANTHER" id="PTHR43214">
    <property type="entry name" value="TWO-COMPONENT RESPONSE REGULATOR"/>
    <property type="match status" value="1"/>
</dbReference>
<dbReference type="SUPFAM" id="SSF52172">
    <property type="entry name" value="CheY-like"/>
    <property type="match status" value="1"/>
</dbReference>
<feature type="compositionally biased region" description="Low complexity" evidence="6">
    <location>
        <begin position="172"/>
        <end position="186"/>
    </location>
</feature>
<dbReference type="STRING" id="543728.Vapar_5556"/>
<feature type="region of interest" description="Disordered" evidence="6">
    <location>
        <begin position="161"/>
        <end position="192"/>
    </location>
</feature>
<keyword evidence="2" id="KW-0805">Transcription regulation</keyword>
<feature type="domain" description="Response regulatory" evidence="8">
    <location>
        <begin position="19"/>
        <end position="135"/>
    </location>
</feature>
<dbReference type="AlphaFoldDB" id="C5D120"/>
<evidence type="ECO:0000259" key="7">
    <source>
        <dbReference type="PROSITE" id="PS50043"/>
    </source>
</evidence>
<dbReference type="CDD" id="cd06170">
    <property type="entry name" value="LuxR_C_like"/>
    <property type="match status" value="1"/>
</dbReference>
<dbReference type="PROSITE" id="PS50110">
    <property type="entry name" value="RESPONSE_REGULATORY"/>
    <property type="match status" value="1"/>
</dbReference>
<dbReference type="Pfam" id="PF00072">
    <property type="entry name" value="Response_reg"/>
    <property type="match status" value="1"/>
</dbReference>
<evidence type="ECO:0000256" key="3">
    <source>
        <dbReference type="ARBA" id="ARBA00023125"/>
    </source>
</evidence>
<evidence type="ECO:0000256" key="4">
    <source>
        <dbReference type="ARBA" id="ARBA00023163"/>
    </source>
</evidence>
<dbReference type="HOGENOM" id="CLU_000445_90_10_4"/>
<dbReference type="eggNOG" id="COG2197">
    <property type="taxonomic scope" value="Bacteria"/>
</dbReference>
<evidence type="ECO:0000313" key="9">
    <source>
        <dbReference type="EMBL" id="ACS22148.1"/>
    </source>
</evidence>
<accession>C5D120</accession>
<evidence type="ECO:0000256" key="2">
    <source>
        <dbReference type="ARBA" id="ARBA00023015"/>
    </source>
</evidence>
<dbReference type="InterPro" id="IPR000792">
    <property type="entry name" value="Tscrpt_reg_LuxR_C"/>
</dbReference>
<evidence type="ECO:0000256" key="6">
    <source>
        <dbReference type="SAM" id="MobiDB-lite"/>
    </source>
</evidence>
<evidence type="ECO:0000256" key="1">
    <source>
        <dbReference type="ARBA" id="ARBA00022553"/>
    </source>
</evidence>
<dbReference type="GO" id="GO:0000160">
    <property type="term" value="P:phosphorelay signal transduction system"/>
    <property type="evidence" value="ECO:0007669"/>
    <property type="project" value="InterPro"/>
</dbReference>
<evidence type="ECO:0000259" key="8">
    <source>
        <dbReference type="PROSITE" id="PS50110"/>
    </source>
</evidence>
<dbReference type="InterPro" id="IPR058245">
    <property type="entry name" value="NreC/VraR/RcsB-like_REC"/>
</dbReference>
<dbReference type="EMBL" id="CP001636">
    <property type="protein sequence ID" value="ACS22148.1"/>
    <property type="molecule type" value="Genomic_DNA"/>
</dbReference>
<reference evidence="9" key="1">
    <citation type="submission" date="2009-06" db="EMBL/GenBank/DDBJ databases">
        <title>Complete sequence of chromosome 2 of Variovorax paradoxus S110.</title>
        <authorList>
            <consortium name="US DOE Joint Genome Institute"/>
            <person name="Lucas S."/>
            <person name="Copeland A."/>
            <person name="Lapidus A."/>
            <person name="Glavina del Rio T."/>
            <person name="Tice H."/>
            <person name="Bruce D."/>
            <person name="Goodwin L."/>
            <person name="Pitluck S."/>
            <person name="Chertkov O."/>
            <person name="Brettin T."/>
            <person name="Detter J.C."/>
            <person name="Han C."/>
            <person name="Larimer F."/>
            <person name="Land M."/>
            <person name="Hauser L."/>
            <person name="Kyrpides N."/>
            <person name="Ovchinnikova G."/>
            <person name="Orwin P."/>
            <person name="Leadbetter J.R."/>
            <person name="Spain J.C."/>
            <person name="Han J.I."/>
        </authorList>
    </citation>
    <scope>NUCLEOTIDE SEQUENCE</scope>
    <source>
        <strain evidence="9">S110</strain>
    </source>
</reference>
<dbReference type="SMART" id="SM00421">
    <property type="entry name" value="HTH_LUXR"/>
    <property type="match status" value="1"/>
</dbReference>
<dbReference type="InterPro" id="IPR039420">
    <property type="entry name" value="WalR-like"/>
</dbReference>
<dbReference type="SUPFAM" id="SSF46894">
    <property type="entry name" value="C-terminal effector domain of the bipartite response regulators"/>
    <property type="match status" value="1"/>
</dbReference>
<dbReference type="PROSITE" id="PS50043">
    <property type="entry name" value="HTH_LUXR_2"/>
    <property type="match status" value="1"/>
</dbReference>
<dbReference type="OrthoDB" id="9816469at2"/>
<dbReference type="GO" id="GO:0003677">
    <property type="term" value="F:DNA binding"/>
    <property type="evidence" value="ECO:0007669"/>
    <property type="project" value="UniProtKB-KW"/>
</dbReference>
<proteinExistence type="predicted"/>
<dbReference type="PRINTS" id="PR00038">
    <property type="entry name" value="HTHLUXR"/>
</dbReference>
<dbReference type="CDD" id="cd17535">
    <property type="entry name" value="REC_NarL-like"/>
    <property type="match status" value="1"/>
</dbReference>
<dbReference type="PANTHER" id="PTHR43214:SF24">
    <property type="entry name" value="TRANSCRIPTIONAL REGULATORY PROTEIN NARL-RELATED"/>
    <property type="match status" value="1"/>
</dbReference>
<dbReference type="KEGG" id="vap:Vapar_5556"/>
<organism evidence="9">
    <name type="scientific">Variovorax paradoxus (strain S110)</name>
    <dbReference type="NCBI Taxonomy" id="543728"/>
    <lineage>
        <taxon>Bacteria</taxon>
        <taxon>Pseudomonadati</taxon>
        <taxon>Pseudomonadota</taxon>
        <taxon>Betaproteobacteria</taxon>
        <taxon>Burkholderiales</taxon>
        <taxon>Comamonadaceae</taxon>
        <taxon>Variovorax</taxon>
    </lineage>
</organism>
<evidence type="ECO:0000256" key="5">
    <source>
        <dbReference type="PROSITE-ProRule" id="PRU00169"/>
    </source>
</evidence>
<sequence length="255" mass="27460">MSTIAEPSSSSSQAAPKIRVLIADDQALIRRGMAMLLDAAPDIEVLGQAADGVEAVELARRLLPDVVLMDLHMPRKGGVLATREISAALPHTRVMVLTTFDRDDLVFDAVRAGAQAYLLKDASEEEVLDTVRAVHRGESRLTPQIARKVMDQFRLLADRVAQEPPSPPAPDPRAAAQAAAPGEPSPSDSMMTMATKPLTEREAAVLELIAKGYGNRQIATALNLAEGTAKNHVSRIMQKLHANTRTELAVLVLKK</sequence>
<dbReference type="InterPro" id="IPR016032">
    <property type="entry name" value="Sig_transdc_resp-reg_C-effctor"/>
</dbReference>
<feature type="domain" description="HTH luxR-type" evidence="7">
    <location>
        <begin position="191"/>
        <end position="255"/>
    </location>
</feature>
<dbReference type="Pfam" id="PF00196">
    <property type="entry name" value="GerE"/>
    <property type="match status" value="1"/>
</dbReference>
<dbReference type="SMART" id="SM00448">
    <property type="entry name" value="REC"/>
    <property type="match status" value="1"/>
</dbReference>
<dbReference type="Gene3D" id="3.40.50.2300">
    <property type="match status" value="1"/>
</dbReference>
<name>C5D120_VARPS</name>
<keyword evidence="1 5" id="KW-0597">Phosphoprotein</keyword>
<keyword evidence="3" id="KW-0238">DNA-binding</keyword>
<dbReference type="InterPro" id="IPR001789">
    <property type="entry name" value="Sig_transdc_resp-reg_receiver"/>
</dbReference>
<feature type="modified residue" description="4-aspartylphosphate" evidence="5">
    <location>
        <position position="70"/>
    </location>
</feature>
<protein>
    <submittedName>
        <fullName evidence="9">Two component transcriptional regulator, LuxR family</fullName>
    </submittedName>
</protein>
<gene>
    <name evidence="9" type="ordered locus">Vapar_5556</name>
</gene>
<dbReference type="GO" id="GO:0006355">
    <property type="term" value="P:regulation of DNA-templated transcription"/>
    <property type="evidence" value="ECO:0007669"/>
    <property type="project" value="InterPro"/>
</dbReference>
<dbReference type="InterPro" id="IPR011006">
    <property type="entry name" value="CheY-like_superfamily"/>
</dbReference>
<keyword evidence="4" id="KW-0804">Transcription</keyword>